<keyword evidence="4 5" id="KW-0472">Membrane</keyword>
<evidence type="ECO:0000256" key="4">
    <source>
        <dbReference type="ARBA" id="ARBA00023136"/>
    </source>
</evidence>
<feature type="transmembrane region" description="Helical" evidence="5">
    <location>
        <begin position="43"/>
        <end position="65"/>
    </location>
</feature>
<accession>A0ABS7FM55</accession>
<dbReference type="Pfam" id="PF07291">
    <property type="entry name" value="MauE"/>
    <property type="match status" value="1"/>
</dbReference>
<comment type="caution">
    <text evidence="7">The sequence shown here is derived from an EMBL/GenBank/DDBJ whole genome shotgun (WGS) entry which is preliminary data.</text>
</comment>
<evidence type="ECO:0000313" key="7">
    <source>
        <dbReference type="EMBL" id="MBW8481080.1"/>
    </source>
</evidence>
<reference evidence="7 8" key="1">
    <citation type="submission" date="2021-07" db="EMBL/GenBank/DDBJ databases">
        <title>Actinomadura sp. PM05-2 isolated from lichen.</title>
        <authorList>
            <person name="Somphong A."/>
            <person name="Phongsopitanun W."/>
            <person name="Tanasupawat S."/>
            <person name="Peongsungnone V."/>
        </authorList>
    </citation>
    <scope>NUCLEOTIDE SEQUENCE [LARGE SCALE GENOMIC DNA]</scope>
    <source>
        <strain evidence="7 8">PM05-2</strain>
    </source>
</reference>
<keyword evidence="2 5" id="KW-0812">Transmembrane</keyword>
<sequence length="147" mass="14953">MTTAARAGLAVVLGWAGLAKIDEPAALQKIAVKGYDVMPDGAASVVGSALPILEIVLAALLVAGFATRVTGALSALLMVVFIVGIAQAWVRGLKIDCGCFGGGGAAANPHYLGEILRDTGFLALAAWIAAFPPGRFAVDRVLGLHED</sequence>
<keyword evidence="8" id="KW-1185">Reference proteome</keyword>
<feature type="domain" description="Methylamine utilisation protein MauE" evidence="6">
    <location>
        <begin position="3"/>
        <end position="130"/>
    </location>
</feature>
<evidence type="ECO:0000259" key="6">
    <source>
        <dbReference type="Pfam" id="PF07291"/>
    </source>
</evidence>
<dbReference type="EMBL" id="JAIBOA010000001">
    <property type="protein sequence ID" value="MBW8481080.1"/>
    <property type="molecule type" value="Genomic_DNA"/>
</dbReference>
<dbReference type="InterPro" id="IPR009908">
    <property type="entry name" value="Methylamine_util_MauE"/>
</dbReference>
<gene>
    <name evidence="7" type="ORF">K1Y72_01770</name>
</gene>
<keyword evidence="3 5" id="KW-1133">Transmembrane helix</keyword>
<evidence type="ECO:0000256" key="5">
    <source>
        <dbReference type="SAM" id="Phobius"/>
    </source>
</evidence>
<evidence type="ECO:0000256" key="2">
    <source>
        <dbReference type="ARBA" id="ARBA00022692"/>
    </source>
</evidence>
<dbReference type="Proteomes" id="UP000774570">
    <property type="component" value="Unassembled WGS sequence"/>
</dbReference>
<evidence type="ECO:0000256" key="3">
    <source>
        <dbReference type="ARBA" id="ARBA00022989"/>
    </source>
</evidence>
<name>A0ABS7FM55_9ACTN</name>
<protein>
    <submittedName>
        <fullName evidence="7">DoxX family membrane protein</fullName>
    </submittedName>
</protein>
<evidence type="ECO:0000256" key="1">
    <source>
        <dbReference type="ARBA" id="ARBA00004141"/>
    </source>
</evidence>
<comment type="subcellular location">
    <subcellularLocation>
        <location evidence="1">Membrane</location>
        <topology evidence="1">Multi-pass membrane protein</topology>
    </subcellularLocation>
</comment>
<organism evidence="7 8">
    <name type="scientific">Actinomadura parmotrematis</name>
    <dbReference type="NCBI Taxonomy" id="2864039"/>
    <lineage>
        <taxon>Bacteria</taxon>
        <taxon>Bacillati</taxon>
        <taxon>Actinomycetota</taxon>
        <taxon>Actinomycetes</taxon>
        <taxon>Streptosporangiales</taxon>
        <taxon>Thermomonosporaceae</taxon>
        <taxon>Actinomadura</taxon>
    </lineage>
</organism>
<evidence type="ECO:0000313" key="8">
    <source>
        <dbReference type="Proteomes" id="UP000774570"/>
    </source>
</evidence>
<proteinExistence type="predicted"/>
<feature type="transmembrane region" description="Helical" evidence="5">
    <location>
        <begin position="72"/>
        <end position="90"/>
    </location>
</feature>